<comment type="caution">
    <text evidence="1">The sequence shown here is derived from an EMBL/GenBank/DDBJ whole genome shotgun (WGS) entry which is preliminary data.</text>
</comment>
<reference evidence="1 2" key="1">
    <citation type="submission" date="2018-05" db="EMBL/GenBank/DDBJ databases">
        <title>Genomic Encyclopedia of Type Strains, Phase IV (KMG-IV): sequencing the most valuable type-strain genomes for metagenomic binning, comparative biology and taxonomic classification.</title>
        <authorList>
            <person name="Goeker M."/>
        </authorList>
    </citation>
    <scope>NUCLEOTIDE SEQUENCE [LARGE SCALE GENOMIC DNA]</scope>
    <source>
        <strain evidence="1 2">DSM 6462</strain>
    </source>
</reference>
<dbReference type="RefSeq" id="WP_210206603.1">
    <property type="nucleotide sequence ID" value="NZ_QJJK01000023.1"/>
</dbReference>
<gene>
    <name evidence="1" type="ORF">C7450_12339</name>
</gene>
<protein>
    <submittedName>
        <fullName evidence="1">Uncharacterized protein</fullName>
    </submittedName>
</protein>
<accession>A0A2V3TR03</accession>
<name>A0A2V3TR03_9HYPH</name>
<dbReference type="Proteomes" id="UP000248021">
    <property type="component" value="Unassembled WGS sequence"/>
</dbReference>
<dbReference type="EMBL" id="QJJK01000023">
    <property type="protein sequence ID" value="PXW50767.1"/>
    <property type="molecule type" value="Genomic_DNA"/>
</dbReference>
<proteinExistence type="predicted"/>
<dbReference type="AlphaFoldDB" id="A0A2V3TR03"/>
<evidence type="ECO:0000313" key="2">
    <source>
        <dbReference type="Proteomes" id="UP000248021"/>
    </source>
</evidence>
<feature type="non-terminal residue" evidence="1">
    <location>
        <position position="229"/>
    </location>
</feature>
<sequence length="229" mass="25304">MAGKLYLPAVQRSVSDHLNLTFDLEPDVRRDSHVKFAPLVVLLRHLHPPDTGLGANVGVKRTTSKLMVLVELLNLTFDPEPDVRRDSHVKFAPLVVLLRHLHPPDTGLGANVGVKRTTSKLMVLVELLNLTFDPEPDVRRDSHVKFAPLVVLLRHLHPPDTGLGANVGVKRTTSKLMVLVELLNLTFDPEPDVRRVSNVKFAPLVVLLRHLHPPDTGLGANVGVKRTTS</sequence>
<evidence type="ECO:0000313" key="1">
    <source>
        <dbReference type="EMBL" id="PXW50767.1"/>
    </source>
</evidence>
<keyword evidence="2" id="KW-1185">Reference proteome</keyword>
<organism evidence="1 2">
    <name type="scientific">Chelatococcus asaccharovorans</name>
    <dbReference type="NCBI Taxonomy" id="28210"/>
    <lineage>
        <taxon>Bacteria</taxon>
        <taxon>Pseudomonadati</taxon>
        <taxon>Pseudomonadota</taxon>
        <taxon>Alphaproteobacteria</taxon>
        <taxon>Hyphomicrobiales</taxon>
        <taxon>Chelatococcaceae</taxon>
        <taxon>Chelatococcus</taxon>
    </lineage>
</organism>